<dbReference type="PANTHER" id="PTHR21415">
    <property type="entry name" value="U7 SNRNA-ASSOCIATED SM-LIKE PROTEIN LSM11"/>
    <property type="match status" value="1"/>
</dbReference>
<name>A0A0N5ARU2_9BILA</name>
<dbReference type="STRING" id="451379.A0A0N5ARU2"/>
<dbReference type="Proteomes" id="UP000046393">
    <property type="component" value="Unplaced"/>
</dbReference>
<dbReference type="InterPro" id="IPR039267">
    <property type="entry name" value="Lsm11"/>
</dbReference>
<dbReference type="SUPFAM" id="SSF50182">
    <property type="entry name" value="Sm-like ribonucleoproteins"/>
    <property type="match status" value="1"/>
</dbReference>
<accession>A0A0N5ARU2</accession>
<reference evidence="2" key="1">
    <citation type="submission" date="2017-02" db="UniProtKB">
        <authorList>
            <consortium name="WormBaseParasite"/>
        </authorList>
    </citation>
    <scope>IDENTIFICATION</scope>
</reference>
<dbReference type="GO" id="GO:0006398">
    <property type="term" value="P:mRNA 3'-end processing by stem-loop binding and cleavage"/>
    <property type="evidence" value="ECO:0007669"/>
    <property type="project" value="TreeGrafter"/>
</dbReference>
<evidence type="ECO:0000313" key="2">
    <source>
        <dbReference type="WBParaSite" id="SMUV_0000748501-mRNA-1"/>
    </source>
</evidence>
<proteinExistence type="predicted"/>
<protein>
    <submittedName>
        <fullName evidence="2">Sm domain-containing protein</fullName>
    </submittedName>
</protein>
<evidence type="ECO:0000313" key="1">
    <source>
        <dbReference type="Proteomes" id="UP000046393"/>
    </source>
</evidence>
<dbReference type="PANTHER" id="PTHR21415:SF1">
    <property type="entry name" value="U7 SNRNA-ASSOCIATED SM-LIKE PROTEIN LSM11"/>
    <property type="match status" value="1"/>
</dbReference>
<keyword evidence="1" id="KW-1185">Reference proteome</keyword>
<sequence>MEGQYFFSKEFDANWLLSEDATENLESHDYDQCFESIDEFELNIIQTNVHLANDLQALDLAETKKYAKPASGKKREKRLKELCMQKALINEASAHSLSDGESTTSRQISNLSLFSTRQVLERCKKMIPKNDVLSKMKMASGPLAKLREWVRGRHRVRIVLRGRGSPNAIITAVIIAFDKHWNLVLRDGTELFLPPAKVAREITRAGLTVFDPKYKRITTWDKAKFPGHTGKSKKVYTRHLTCSMIRGENIVLIQQT</sequence>
<dbReference type="InterPro" id="IPR010920">
    <property type="entry name" value="LSM_dom_sf"/>
</dbReference>
<dbReference type="GO" id="GO:0071209">
    <property type="term" value="F:U7 snRNA binding"/>
    <property type="evidence" value="ECO:0007669"/>
    <property type="project" value="InterPro"/>
</dbReference>
<dbReference type="AlphaFoldDB" id="A0A0N5ARU2"/>
<dbReference type="Gene3D" id="2.30.30.100">
    <property type="match status" value="1"/>
</dbReference>
<dbReference type="WBParaSite" id="SMUV_0000748501-mRNA-1">
    <property type="protein sequence ID" value="SMUV_0000748501-mRNA-1"/>
    <property type="gene ID" value="SMUV_0000748501"/>
</dbReference>
<organism evidence="1 2">
    <name type="scientific">Syphacia muris</name>
    <dbReference type="NCBI Taxonomy" id="451379"/>
    <lineage>
        <taxon>Eukaryota</taxon>
        <taxon>Metazoa</taxon>
        <taxon>Ecdysozoa</taxon>
        <taxon>Nematoda</taxon>
        <taxon>Chromadorea</taxon>
        <taxon>Rhabditida</taxon>
        <taxon>Spirurina</taxon>
        <taxon>Oxyuridomorpha</taxon>
        <taxon>Oxyuroidea</taxon>
        <taxon>Oxyuridae</taxon>
        <taxon>Syphacia</taxon>
    </lineage>
</organism>
<dbReference type="GO" id="GO:0005683">
    <property type="term" value="C:U7 snRNP"/>
    <property type="evidence" value="ECO:0007669"/>
    <property type="project" value="TreeGrafter"/>
</dbReference>